<dbReference type="AlphaFoldDB" id="X1NZ80"/>
<protein>
    <submittedName>
        <fullName evidence="1">Uncharacterized protein</fullName>
    </submittedName>
</protein>
<evidence type="ECO:0000313" key="1">
    <source>
        <dbReference type="EMBL" id="GAI48938.1"/>
    </source>
</evidence>
<comment type="caution">
    <text evidence="1">The sequence shown here is derived from an EMBL/GenBank/DDBJ whole genome shotgun (WGS) entry which is preliminary data.</text>
</comment>
<gene>
    <name evidence="1" type="ORF">S06H3_61010</name>
</gene>
<proteinExistence type="predicted"/>
<dbReference type="EMBL" id="BARV01039903">
    <property type="protein sequence ID" value="GAI48938.1"/>
    <property type="molecule type" value="Genomic_DNA"/>
</dbReference>
<accession>X1NZ80</accession>
<name>X1NZ80_9ZZZZ</name>
<organism evidence="1">
    <name type="scientific">marine sediment metagenome</name>
    <dbReference type="NCBI Taxonomy" id="412755"/>
    <lineage>
        <taxon>unclassified sequences</taxon>
        <taxon>metagenomes</taxon>
        <taxon>ecological metagenomes</taxon>
    </lineage>
</organism>
<reference evidence="1" key="1">
    <citation type="journal article" date="2014" name="Front. Microbiol.">
        <title>High frequency of phylogenetically diverse reductive dehalogenase-homologous genes in deep subseafloor sedimentary metagenomes.</title>
        <authorList>
            <person name="Kawai M."/>
            <person name="Futagami T."/>
            <person name="Toyoda A."/>
            <person name="Takaki Y."/>
            <person name="Nishi S."/>
            <person name="Hori S."/>
            <person name="Arai W."/>
            <person name="Tsubouchi T."/>
            <person name="Morono Y."/>
            <person name="Uchiyama I."/>
            <person name="Ito T."/>
            <person name="Fujiyama A."/>
            <person name="Inagaki F."/>
            <person name="Takami H."/>
        </authorList>
    </citation>
    <scope>NUCLEOTIDE SEQUENCE</scope>
    <source>
        <strain evidence="1">Expedition CK06-06</strain>
    </source>
</reference>
<feature type="non-terminal residue" evidence="1">
    <location>
        <position position="1"/>
    </location>
</feature>
<sequence>INKIKIEDTGKVTPLEIAFTDMVENRVTKFFVKIIHNFHYVAACSHS</sequence>